<dbReference type="Proteomes" id="UP001566132">
    <property type="component" value="Unassembled WGS sequence"/>
</dbReference>
<sequence length="54" mass="6129">MSGEDAHDKYDDPKLTGISRYFNSSTIRGRANVAIATYTVLIGYFIYAKFFKSK</sequence>
<evidence type="ECO:0000313" key="3">
    <source>
        <dbReference type="Proteomes" id="UP001566132"/>
    </source>
</evidence>
<reference evidence="2 3" key="1">
    <citation type="submission" date="2024-05" db="EMBL/GenBank/DDBJ databases">
        <title>Genetic variation in Jamaican populations of the coffee berry borer (Hypothenemus hampei).</title>
        <authorList>
            <person name="Errbii M."/>
            <person name="Myrie A."/>
        </authorList>
    </citation>
    <scope>NUCLEOTIDE SEQUENCE [LARGE SCALE GENOMIC DNA]</scope>
    <source>
        <strain evidence="2">JA-Hopewell-2020-01-JO</strain>
        <tissue evidence="2">Whole body</tissue>
    </source>
</reference>
<gene>
    <name evidence="2" type="ORF">ABEB36_008219</name>
</gene>
<keyword evidence="1" id="KW-0812">Transmembrane</keyword>
<evidence type="ECO:0000313" key="2">
    <source>
        <dbReference type="EMBL" id="KAL1497223.1"/>
    </source>
</evidence>
<name>A0ABD1EL76_HYPHA</name>
<comment type="caution">
    <text evidence="2">The sequence shown here is derived from an EMBL/GenBank/DDBJ whole genome shotgun (WGS) entry which is preliminary data.</text>
</comment>
<keyword evidence="1" id="KW-0472">Membrane</keyword>
<dbReference type="Pfam" id="PF14960">
    <property type="entry name" value="ATP_synth_reg"/>
    <property type="match status" value="1"/>
</dbReference>
<dbReference type="AlphaFoldDB" id="A0ABD1EL76"/>
<proteinExistence type="predicted"/>
<accession>A0ABD1EL76</accession>
<dbReference type="EMBL" id="JBDJPC010000006">
    <property type="protein sequence ID" value="KAL1497223.1"/>
    <property type="molecule type" value="Genomic_DNA"/>
</dbReference>
<keyword evidence="1" id="KW-1133">Transmembrane helix</keyword>
<dbReference type="InterPro" id="IPR009125">
    <property type="entry name" value="ATPMK"/>
</dbReference>
<evidence type="ECO:0000256" key="1">
    <source>
        <dbReference type="SAM" id="Phobius"/>
    </source>
</evidence>
<keyword evidence="3" id="KW-1185">Reference proteome</keyword>
<organism evidence="2 3">
    <name type="scientific">Hypothenemus hampei</name>
    <name type="common">Coffee berry borer</name>
    <dbReference type="NCBI Taxonomy" id="57062"/>
    <lineage>
        <taxon>Eukaryota</taxon>
        <taxon>Metazoa</taxon>
        <taxon>Ecdysozoa</taxon>
        <taxon>Arthropoda</taxon>
        <taxon>Hexapoda</taxon>
        <taxon>Insecta</taxon>
        <taxon>Pterygota</taxon>
        <taxon>Neoptera</taxon>
        <taxon>Endopterygota</taxon>
        <taxon>Coleoptera</taxon>
        <taxon>Polyphaga</taxon>
        <taxon>Cucujiformia</taxon>
        <taxon>Curculionidae</taxon>
        <taxon>Scolytinae</taxon>
        <taxon>Hypothenemus</taxon>
    </lineage>
</organism>
<protein>
    <recommendedName>
        <fullName evidence="4">Up-regulated during skeletal muscle growth protein 5</fullName>
    </recommendedName>
</protein>
<evidence type="ECO:0008006" key="4">
    <source>
        <dbReference type="Google" id="ProtNLM"/>
    </source>
</evidence>
<feature type="transmembrane region" description="Helical" evidence="1">
    <location>
        <begin position="31"/>
        <end position="51"/>
    </location>
</feature>